<feature type="chain" id="PRO_5041000929" evidence="2">
    <location>
        <begin position="22"/>
        <end position="268"/>
    </location>
</feature>
<sequence length="268" mass="27935">MIRSACVAVVLALAAAAPAQAADATITMSGSSVAQAVLADLAYFYGRVTPSPPRFSFVGGGTTIGITDAARGVVDAGMVSRNLGATDPPGLVLTPFALSGVCLVTNVANPVPGLTRAQVQDLVAGRVTSWTQVPGSTRTDPIVSVALDETAGARIVFETVFVDAATEITYTPRTFAVAAQVRDFVESTPAAWGYVDLALISRLHALTYEGVPCSRATIRTGAYPAQRPLGVVTRGRPRGALARFLRWVATSRKARQVIATRYINVGSS</sequence>
<evidence type="ECO:0000313" key="5">
    <source>
        <dbReference type="Proteomes" id="UP001149140"/>
    </source>
</evidence>
<dbReference type="Pfam" id="PF12849">
    <property type="entry name" value="PBP_like_2"/>
    <property type="match status" value="1"/>
</dbReference>
<dbReference type="InterPro" id="IPR024370">
    <property type="entry name" value="PBP_domain"/>
</dbReference>
<comment type="caution">
    <text evidence="4">The sequence shown here is derived from an EMBL/GenBank/DDBJ whole genome shotgun (WGS) entry which is preliminary data.</text>
</comment>
<feature type="domain" description="PBP" evidence="3">
    <location>
        <begin position="16"/>
        <end position="250"/>
    </location>
</feature>
<evidence type="ECO:0000256" key="2">
    <source>
        <dbReference type="SAM" id="SignalP"/>
    </source>
</evidence>
<dbReference type="RefSeq" id="WP_270046668.1">
    <property type="nucleotide sequence ID" value="NZ_JAPDOD010000108.1"/>
</dbReference>
<dbReference type="SUPFAM" id="SSF53850">
    <property type="entry name" value="Periplasmic binding protein-like II"/>
    <property type="match status" value="1"/>
</dbReference>
<dbReference type="PANTHER" id="PTHR30570:SF1">
    <property type="entry name" value="PHOSPHATE-BINDING PROTEIN PSTS"/>
    <property type="match status" value="1"/>
</dbReference>
<name>A0A9X3N6D3_9ACTN</name>
<accession>A0A9X3N6D3</accession>
<reference evidence="4" key="1">
    <citation type="submission" date="2022-10" db="EMBL/GenBank/DDBJ databases">
        <title>The WGS of Solirubrobacter ginsenosidimutans DSM 21036.</title>
        <authorList>
            <person name="Jiang Z."/>
        </authorList>
    </citation>
    <scope>NUCLEOTIDE SEQUENCE</scope>
    <source>
        <strain evidence="4">DSM 21036</strain>
    </source>
</reference>
<dbReference type="InterPro" id="IPR050811">
    <property type="entry name" value="Phosphate_ABC_transporter"/>
</dbReference>
<gene>
    <name evidence="4" type="ORF">OM076_44370</name>
</gene>
<evidence type="ECO:0000313" key="4">
    <source>
        <dbReference type="EMBL" id="MDA0167377.1"/>
    </source>
</evidence>
<dbReference type="Proteomes" id="UP001149140">
    <property type="component" value="Unassembled WGS sequence"/>
</dbReference>
<evidence type="ECO:0000259" key="3">
    <source>
        <dbReference type="Pfam" id="PF12849"/>
    </source>
</evidence>
<keyword evidence="1 2" id="KW-0732">Signal</keyword>
<dbReference type="AlphaFoldDB" id="A0A9X3N6D3"/>
<dbReference type="EMBL" id="JAPDOD010000108">
    <property type="protein sequence ID" value="MDA0167377.1"/>
    <property type="molecule type" value="Genomic_DNA"/>
</dbReference>
<keyword evidence="5" id="KW-1185">Reference proteome</keyword>
<dbReference type="PANTHER" id="PTHR30570">
    <property type="entry name" value="PERIPLASMIC PHOSPHATE BINDING COMPONENT OF PHOSPHATE ABC TRANSPORTER"/>
    <property type="match status" value="1"/>
</dbReference>
<organism evidence="4 5">
    <name type="scientific">Solirubrobacter ginsenosidimutans</name>
    <dbReference type="NCBI Taxonomy" id="490573"/>
    <lineage>
        <taxon>Bacteria</taxon>
        <taxon>Bacillati</taxon>
        <taxon>Actinomycetota</taxon>
        <taxon>Thermoleophilia</taxon>
        <taxon>Solirubrobacterales</taxon>
        <taxon>Solirubrobacteraceae</taxon>
        <taxon>Solirubrobacter</taxon>
    </lineage>
</organism>
<proteinExistence type="predicted"/>
<evidence type="ECO:0000256" key="1">
    <source>
        <dbReference type="ARBA" id="ARBA00022729"/>
    </source>
</evidence>
<protein>
    <submittedName>
        <fullName evidence="4">Substrate-binding domain-containing protein</fullName>
    </submittedName>
</protein>
<dbReference type="Gene3D" id="3.40.190.10">
    <property type="entry name" value="Periplasmic binding protein-like II"/>
    <property type="match status" value="2"/>
</dbReference>
<feature type="signal peptide" evidence="2">
    <location>
        <begin position="1"/>
        <end position="21"/>
    </location>
</feature>